<protein>
    <recommendedName>
        <fullName evidence="3">Lipoprotein</fullName>
    </recommendedName>
</protein>
<reference evidence="1 2" key="1">
    <citation type="journal article" date="2020" name="Viruses">
        <title>Diversity and Host Interactions Among Virulent and Temperate Baltic Sea Flavobacterium Phages.</title>
        <authorList>
            <person name="Nilsson E."/>
            <person name="Bayfield O.W."/>
            <person name="Lundin D."/>
            <person name="Antson A.A."/>
            <person name="Holmfeldt K."/>
        </authorList>
    </citation>
    <scope>NUCLEOTIDE SEQUENCE [LARGE SCALE GENOMIC DNA]</scope>
</reference>
<proteinExistence type="predicted"/>
<keyword evidence="2" id="KW-1185">Reference proteome</keyword>
<dbReference type="PROSITE" id="PS51257">
    <property type="entry name" value="PROKAR_LIPOPROTEIN"/>
    <property type="match status" value="1"/>
</dbReference>
<dbReference type="EMBL" id="MN812207">
    <property type="protein sequence ID" value="QHB38737.1"/>
    <property type="molecule type" value="Genomic_DNA"/>
</dbReference>
<dbReference type="Proteomes" id="UP000464036">
    <property type="component" value="Segment"/>
</dbReference>
<evidence type="ECO:0000313" key="1">
    <source>
        <dbReference type="EMBL" id="QHB38737.1"/>
    </source>
</evidence>
<organism evidence="1 2">
    <name type="scientific">Flavobacterium phage vB_FspS_hattifnatt9-1</name>
    <dbReference type="NCBI Taxonomy" id="2686246"/>
    <lineage>
        <taxon>Viruses</taxon>
        <taxon>Duplodnaviria</taxon>
        <taxon>Heunggongvirae</taxon>
        <taxon>Uroviricota</taxon>
        <taxon>Caudoviricetes</taxon>
        <taxon>Hattifnattvirus</taxon>
        <taxon>Hattifnattvirus hattifnatt</taxon>
    </lineage>
</organism>
<gene>
    <name evidence="1" type="ORF">hattifnatt91_gp052</name>
</gene>
<name>A0A6B9L9M0_9CAUD</name>
<evidence type="ECO:0000313" key="2">
    <source>
        <dbReference type="Proteomes" id="UP000464036"/>
    </source>
</evidence>
<sequence length="80" mass="8994">MTKFVIMKTLKLLLITALAILFLSCSNDDNEQCTYTCNAWVKPDGQIRTVIPVELNCETNEPINLPEGYIFLGCDNDNIP</sequence>
<accession>A0A6B9L9M0</accession>
<evidence type="ECO:0008006" key="3">
    <source>
        <dbReference type="Google" id="ProtNLM"/>
    </source>
</evidence>